<dbReference type="Proteomes" id="UP000824469">
    <property type="component" value="Unassembled WGS sequence"/>
</dbReference>
<name>A0AA38G3Z9_TAXCH</name>
<proteinExistence type="predicted"/>
<sequence length="63" mass="6673">GTYGTEVSKLYHPRVADVGELDQQAGFHLDDLATLAAKSSGLTSRPILNINHSGPLQTANLGR</sequence>
<accession>A0AA38G3Z9</accession>
<feature type="non-terminal residue" evidence="1">
    <location>
        <position position="63"/>
    </location>
</feature>
<organism evidence="1 2">
    <name type="scientific">Taxus chinensis</name>
    <name type="common">Chinese yew</name>
    <name type="synonym">Taxus wallichiana var. chinensis</name>
    <dbReference type="NCBI Taxonomy" id="29808"/>
    <lineage>
        <taxon>Eukaryota</taxon>
        <taxon>Viridiplantae</taxon>
        <taxon>Streptophyta</taxon>
        <taxon>Embryophyta</taxon>
        <taxon>Tracheophyta</taxon>
        <taxon>Spermatophyta</taxon>
        <taxon>Pinopsida</taxon>
        <taxon>Pinidae</taxon>
        <taxon>Conifers II</taxon>
        <taxon>Cupressales</taxon>
        <taxon>Taxaceae</taxon>
        <taxon>Taxus</taxon>
    </lineage>
</organism>
<keyword evidence="2" id="KW-1185">Reference proteome</keyword>
<comment type="caution">
    <text evidence="1">The sequence shown here is derived from an EMBL/GenBank/DDBJ whole genome shotgun (WGS) entry which is preliminary data.</text>
</comment>
<feature type="non-terminal residue" evidence="1">
    <location>
        <position position="1"/>
    </location>
</feature>
<protein>
    <submittedName>
        <fullName evidence="1">Uncharacterized protein</fullName>
    </submittedName>
</protein>
<dbReference type="EMBL" id="JAHRHJ020000005">
    <property type="protein sequence ID" value="KAH9316001.1"/>
    <property type="molecule type" value="Genomic_DNA"/>
</dbReference>
<gene>
    <name evidence="1" type="ORF">KI387_024628</name>
</gene>
<evidence type="ECO:0000313" key="2">
    <source>
        <dbReference type="Proteomes" id="UP000824469"/>
    </source>
</evidence>
<reference evidence="1 2" key="1">
    <citation type="journal article" date="2021" name="Nat. Plants">
        <title>The Taxus genome provides insights into paclitaxel biosynthesis.</title>
        <authorList>
            <person name="Xiong X."/>
            <person name="Gou J."/>
            <person name="Liao Q."/>
            <person name="Li Y."/>
            <person name="Zhou Q."/>
            <person name="Bi G."/>
            <person name="Li C."/>
            <person name="Du R."/>
            <person name="Wang X."/>
            <person name="Sun T."/>
            <person name="Guo L."/>
            <person name="Liang H."/>
            <person name="Lu P."/>
            <person name="Wu Y."/>
            <person name="Zhang Z."/>
            <person name="Ro D.K."/>
            <person name="Shang Y."/>
            <person name="Huang S."/>
            <person name="Yan J."/>
        </authorList>
    </citation>
    <scope>NUCLEOTIDE SEQUENCE [LARGE SCALE GENOMIC DNA]</scope>
    <source>
        <strain evidence="1">Ta-2019</strain>
    </source>
</reference>
<dbReference type="AlphaFoldDB" id="A0AA38G3Z9"/>
<evidence type="ECO:0000313" key="1">
    <source>
        <dbReference type="EMBL" id="KAH9316001.1"/>
    </source>
</evidence>